<evidence type="ECO:0000313" key="1">
    <source>
        <dbReference type="EMBL" id="BAV87879.1"/>
    </source>
</evidence>
<reference evidence="1 2" key="1">
    <citation type="submission" date="2016-10" db="EMBL/GenBank/DDBJ databases">
        <title>Genome sequence of Rothia aeria strain JCM11412.</title>
        <authorList>
            <person name="Nambu T."/>
        </authorList>
    </citation>
    <scope>NUCLEOTIDE SEQUENCE [LARGE SCALE GENOMIC DNA]</scope>
    <source>
        <strain evidence="1 2">JCM 11412</strain>
    </source>
</reference>
<dbReference type="AntiFam" id="ANF00006">
    <property type="entry name" value="Translation of CRISPR region"/>
</dbReference>
<organism evidence="1 2">
    <name type="scientific">Rothia aeria</name>
    <dbReference type="NCBI Taxonomy" id="172042"/>
    <lineage>
        <taxon>Bacteria</taxon>
        <taxon>Bacillati</taxon>
        <taxon>Actinomycetota</taxon>
        <taxon>Actinomycetes</taxon>
        <taxon>Micrococcales</taxon>
        <taxon>Micrococcaceae</taxon>
        <taxon>Rothia</taxon>
    </lineage>
</organism>
<name>A0A2Z5R3R7_9MICC</name>
<dbReference type="Proteomes" id="UP000250241">
    <property type="component" value="Chromosome"/>
</dbReference>
<accession>A0A2Z5R3R7</accession>
<sequence>MNTVQKGSSPRMRGTPTNVLIDPEEEGLIPTYAGNTCRLCGSQYPSRAHPHVCGEHLLDKVIIW</sequence>
<keyword evidence="2" id="KW-1185">Reference proteome</keyword>
<protein>
    <submittedName>
        <fullName evidence="1">N-Acetyl-D-glucosamine ABC transport system</fullName>
    </submittedName>
</protein>
<proteinExistence type="predicted"/>
<gene>
    <name evidence="1" type="ORF">RA11412_1580</name>
</gene>
<dbReference type="AntiFam" id="ANF00057">
    <property type="entry name" value="Translation of E. coli type CRISPR repeat"/>
</dbReference>
<dbReference type="KEGG" id="raj:RA11412_1580"/>
<dbReference type="EMBL" id="AP017895">
    <property type="protein sequence ID" value="BAV87879.1"/>
    <property type="molecule type" value="Genomic_DNA"/>
</dbReference>
<evidence type="ECO:0000313" key="2">
    <source>
        <dbReference type="Proteomes" id="UP000250241"/>
    </source>
</evidence>
<dbReference type="AlphaFoldDB" id="A0A2Z5R3R7"/>